<sequence length="224" mass="24609">MMDVSLPDEITSNSLNSEVLIIPAMYPPVLNVPAANSPTARAPYIPRAIQVPSSSMSDHHEPVRQIQRSTEVSGSFWTLSSADSIAYANRVAYNQCCRARLVDNSTTIACEVQGLCFVIVSDNIVAGLKTLGIGTYGLTATYVFVRLQHDEPSTRTVAHTNALRGSVNDVLYQELPNPDDLMDLVEDEARLFETLIRVLRSPETMLKVTGPNIIHIPTVKEKID</sequence>
<proteinExistence type="predicted"/>
<dbReference type="GO" id="GO:0005261">
    <property type="term" value="F:monoatomic cation channel activity"/>
    <property type="evidence" value="ECO:0007669"/>
    <property type="project" value="TreeGrafter"/>
</dbReference>
<organism evidence="2 3">
    <name type="scientific">Aphanomyces invadans</name>
    <dbReference type="NCBI Taxonomy" id="157072"/>
    <lineage>
        <taxon>Eukaryota</taxon>
        <taxon>Sar</taxon>
        <taxon>Stramenopiles</taxon>
        <taxon>Oomycota</taxon>
        <taxon>Saprolegniomycetes</taxon>
        <taxon>Saprolegniales</taxon>
        <taxon>Verrucalvaceae</taxon>
        <taxon>Aphanomyces</taxon>
    </lineage>
</organism>
<comment type="caution">
    <text evidence="2">The sequence shown here is derived from an EMBL/GenBank/DDBJ whole genome shotgun (WGS) entry which is preliminary data.</text>
</comment>
<dbReference type="Pfam" id="PF12166">
    <property type="entry name" value="Piezo_cap"/>
    <property type="match status" value="1"/>
</dbReference>
<gene>
    <name evidence="2" type="ORF">DYB32_010573</name>
</gene>
<dbReference type="InterPro" id="IPR031334">
    <property type="entry name" value="Piezo_cap_dom"/>
</dbReference>
<dbReference type="GO" id="GO:0042391">
    <property type="term" value="P:regulation of membrane potential"/>
    <property type="evidence" value="ECO:0007669"/>
    <property type="project" value="TreeGrafter"/>
</dbReference>
<evidence type="ECO:0000313" key="3">
    <source>
        <dbReference type="Proteomes" id="UP000285060"/>
    </source>
</evidence>
<dbReference type="Proteomes" id="UP000285060">
    <property type="component" value="Unassembled WGS sequence"/>
</dbReference>
<reference evidence="2 3" key="1">
    <citation type="submission" date="2018-08" db="EMBL/GenBank/DDBJ databases">
        <title>Aphanomyces genome sequencing and annotation.</title>
        <authorList>
            <person name="Minardi D."/>
            <person name="Oidtmann B."/>
            <person name="Van Der Giezen M."/>
            <person name="Studholme D.J."/>
        </authorList>
    </citation>
    <scope>NUCLEOTIDE SEQUENCE [LARGE SCALE GENOMIC DNA]</scope>
    <source>
        <strain evidence="2 3">NJM0002</strain>
    </source>
</reference>
<dbReference type="PANTHER" id="PTHR13167">
    <property type="entry name" value="PIEZO-TYPE MECHANOSENSITIVE ION CHANNEL COMPONENT"/>
    <property type="match status" value="1"/>
</dbReference>
<dbReference type="EMBL" id="QUSY01003556">
    <property type="protein sequence ID" value="RHY17108.1"/>
    <property type="molecule type" value="Genomic_DNA"/>
</dbReference>
<dbReference type="PANTHER" id="PTHR13167:SF25">
    <property type="entry name" value="PIEZO-TYPE MECHANOSENSITIVE ION CHANNEL COMPONENT"/>
    <property type="match status" value="1"/>
</dbReference>
<keyword evidence="3" id="KW-1185">Reference proteome</keyword>
<feature type="domain" description="Piezo non-specific cation channel cap" evidence="1">
    <location>
        <begin position="17"/>
        <end position="211"/>
    </location>
</feature>
<dbReference type="InterPro" id="IPR027272">
    <property type="entry name" value="Piezo"/>
</dbReference>
<dbReference type="GO" id="GO:0071260">
    <property type="term" value="P:cellular response to mechanical stimulus"/>
    <property type="evidence" value="ECO:0007669"/>
    <property type="project" value="TreeGrafter"/>
</dbReference>
<dbReference type="GO" id="GO:0050982">
    <property type="term" value="P:detection of mechanical stimulus"/>
    <property type="evidence" value="ECO:0007669"/>
    <property type="project" value="TreeGrafter"/>
</dbReference>
<name>A0A418AFJ7_9STRA</name>
<accession>A0A418AFJ7</accession>
<evidence type="ECO:0000313" key="2">
    <source>
        <dbReference type="EMBL" id="RHY17108.1"/>
    </source>
</evidence>
<protein>
    <recommendedName>
        <fullName evidence="1">Piezo non-specific cation channel cap domain-containing protein</fullName>
    </recommendedName>
</protein>
<dbReference type="AlphaFoldDB" id="A0A418AFJ7"/>
<dbReference type="GO" id="GO:0008381">
    <property type="term" value="F:mechanosensitive monoatomic ion channel activity"/>
    <property type="evidence" value="ECO:0007669"/>
    <property type="project" value="InterPro"/>
</dbReference>
<dbReference type="GO" id="GO:0016020">
    <property type="term" value="C:membrane"/>
    <property type="evidence" value="ECO:0007669"/>
    <property type="project" value="InterPro"/>
</dbReference>
<evidence type="ECO:0000259" key="1">
    <source>
        <dbReference type="Pfam" id="PF12166"/>
    </source>
</evidence>